<dbReference type="Proteomes" id="UP000050816">
    <property type="component" value="Unassembled WGS sequence"/>
</dbReference>
<feature type="transmembrane region" description="Helical" evidence="1">
    <location>
        <begin position="168"/>
        <end position="189"/>
    </location>
</feature>
<dbReference type="GO" id="GO:0006629">
    <property type="term" value="P:lipid metabolic process"/>
    <property type="evidence" value="ECO:0007669"/>
    <property type="project" value="InterPro"/>
</dbReference>
<dbReference type="PATRIC" id="fig|1423760.3.peg.1794"/>
<sequence length="589" mass="66600">MPAFWSAFKRHRQIFRAHWLTFVAVSYGLDLLIQFLVIPSFKFATTWILQAGEIPFVSYQNVVTILTHHPLVVIALLIELLALLWVIYAQFTLLLIAVRQLARDRFDWRNWLGESWASLAHMRLGSLAFLLGYLILILPVSNLIFKTPLLAKVKIPAFILDYLTRNGWLLSGAVLGYVVILAFGVRLLYTLPTMVYHHTHTKAAFINSWQRTAHGQWWPLVKQLLALAVLTTLVSLLFYLTSLVAQAGFDLLPAPWPHHLATANLTLVQLGSEFLIVWQTILSLLILIADELPPHPLVFGHRRTTWRQWGLPVALIALFTLAAAANASTYFSGHSLNRPLTIAHRGVVNGNGVQNTIPALKKTAQLHPDFVEMDVHETKDHQFVVMHDENLRALTGVNKAPYQLTLHQLTALTAKENGHQAPVASFDQYLKVAQQLHQPLLVEIKTTPHDSADMIQRFNHRYGATLLAHHDRVHSLDYTAVRQLQRANPALTVYYIQPYNFTFPNSAADGYSMEYSTLNQDFITQAHRQHKPVLAWDANEPAVIKQLIFDHADGLITDNLTTVQAQIKALTGHQSYLNQLANFLDLLPN</sequence>
<accession>A0A0R1UEJ7</accession>
<dbReference type="InterPro" id="IPR018476">
    <property type="entry name" value="GlyceroP-diester-Pdiesterase_M"/>
</dbReference>
<feature type="domain" description="GP-PDE" evidence="2">
    <location>
        <begin position="339"/>
        <end position="567"/>
    </location>
</feature>
<feature type="transmembrane region" description="Helical" evidence="1">
    <location>
        <begin position="267"/>
        <end position="288"/>
    </location>
</feature>
<dbReference type="SUPFAM" id="SSF51695">
    <property type="entry name" value="PLC-like phosphodiesterases"/>
    <property type="match status" value="1"/>
</dbReference>
<keyword evidence="1" id="KW-0812">Transmembrane</keyword>
<comment type="caution">
    <text evidence="3">The sequence shown here is derived from an EMBL/GenBank/DDBJ whole genome shotgun (WGS) entry which is preliminary data.</text>
</comment>
<dbReference type="RefSeq" id="WP_056954953.1">
    <property type="nucleotide sequence ID" value="NZ_AZFK01000047.1"/>
</dbReference>
<dbReference type="PROSITE" id="PS51704">
    <property type="entry name" value="GP_PDE"/>
    <property type="match status" value="1"/>
</dbReference>
<name>A0A0R1UEJ7_9LACO</name>
<proteinExistence type="predicted"/>
<organism evidence="3 4">
    <name type="scientific">Limosilactobacillus ingluviei DSM 15946</name>
    <dbReference type="NCBI Taxonomy" id="1423760"/>
    <lineage>
        <taxon>Bacteria</taxon>
        <taxon>Bacillati</taxon>
        <taxon>Bacillota</taxon>
        <taxon>Bacilli</taxon>
        <taxon>Lactobacillales</taxon>
        <taxon>Lactobacillaceae</taxon>
        <taxon>Limosilactobacillus</taxon>
    </lineage>
</organism>
<gene>
    <name evidence="3" type="ORF">FC43_GL001718</name>
</gene>
<evidence type="ECO:0000259" key="2">
    <source>
        <dbReference type="PROSITE" id="PS51704"/>
    </source>
</evidence>
<reference evidence="3 4" key="1">
    <citation type="journal article" date="2015" name="Genome Announc.">
        <title>Expanding the biotechnology potential of lactobacilli through comparative genomics of 213 strains and associated genera.</title>
        <authorList>
            <person name="Sun Z."/>
            <person name="Harris H.M."/>
            <person name="McCann A."/>
            <person name="Guo C."/>
            <person name="Argimon S."/>
            <person name="Zhang W."/>
            <person name="Yang X."/>
            <person name="Jeffery I.B."/>
            <person name="Cooney J.C."/>
            <person name="Kagawa T.F."/>
            <person name="Liu W."/>
            <person name="Song Y."/>
            <person name="Salvetti E."/>
            <person name="Wrobel A."/>
            <person name="Rasinkangas P."/>
            <person name="Parkhill J."/>
            <person name="Rea M.C."/>
            <person name="O'Sullivan O."/>
            <person name="Ritari J."/>
            <person name="Douillard F.P."/>
            <person name="Paul Ross R."/>
            <person name="Yang R."/>
            <person name="Briner A.E."/>
            <person name="Felis G.E."/>
            <person name="de Vos W.M."/>
            <person name="Barrangou R."/>
            <person name="Klaenhammer T.R."/>
            <person name="Caufield P.W."/>
            <person name="Cui Y."/>
            <person name="Zhang H."/>
            <person name="O'Toole P.W."/>
        </authorList>
    </citation>
    <scope>NUCLEOTIDE SEQUENCE [LARGE SCALE GENOMIC DNA]</scope>
    <source>
        <strain evidence="3 4">DSM 15946</strain>
    </source>
</reference>
<dbReference type="GO" id="GO:0008081">
    <property type="term" value="F:phosphoric diester hydrolase activity"/>
    <property type="evidence" value="ECO:0007669"/>
    <property type="project" value="InterPro"/>
</dbReference>
<dbReference type="CDD" id="cd08579">
    <property type="entry name" value="GDPD_memb_like"/>
    <property type="match status" value="1"/>
</dbReference>
<dbReference type="InterPro" id="IPR030395">
    <property type="entry name" value="GP_PDE_dom"/>
</dbReference>
<dbReference type="Pfam" id="PF03009">
    <property type="entry name" value="GDPD"/>
    <property type="match status" value="1"/>
</dbReference>
<feature type="transmembrane region" description="Helical" evidence="1">
    <location>
        <begin position="71"/>
        <end position="98"/>
    </location>
</feature>
<feature type="transmembrane region" description="Helical" evidence="1">
    <location>
        <begin position="224"/>
        <end position="247"/>
    </location>
</feature>
<evidence type="ECO:0000256" key="1">
    <source>
        <dbReference type="SAM" id="Phobius"/>
    </source>
</evidence>
<evidence type="ECO:0000313" key="3">
    <source>
        <dbReference type="EMBL" id="KRL89384.1"/>
    </source>
</evidence>
<feature type="transmembrane region" description="Helical" evidence="1">
    <location>
        <begin position="119"/>
        <end position="140"/>
    </location>
</feature>
<dbReference type="PANTHER" id="PTHR46211">
    <property type="entry name" value="GLYCEROPHOSPHORYL DIESTER PHOSPHODIESTERASE"/>
    <property type="match status" value="1"/>
</dbReference>
<dbReference type="EMBL" id="AZFK01000047">
    <property type="protein sequence ID" value="KRL89384.1"/>
    <property type="molecule type" value="Genomic_DNA"/>
</dbReference>
<dbReference type="PANTHER" id="PTHR46211:SF8">
    <property type="entry name" value="PHOSPHODIESTERASE"/>
    <property type="match status" value="1"/>
</dbReference>
<dbReference type="InterPro" id="IPR017946">
    <property type="entry name" value="PLC-like_Pdiesterase_TIM-brl"/>
</dbReference>
<dbReference type="AlphaFoldDB" id="A0A0R1UEJ7"/>
<evidence type="ECO:0000313" key="4">
    <source>
        <dbReference type="Proteomes" id="UP000050816"/>
    </source>
</evidence>
<keyword evidence="1" id="KW-1133">Transmembrane helix</keyword>
<keyword evidence="1" id="KW-0472">Membrane</keyword>
<protein>
    <submittedName>
        <fullName evidence="3">Glycerophosphoryl diester phosphodiesterase</fullName>
    </submittedName>
</protein>
<dbReference type="Gene3D" id="3.20.20.190">
    <property type="entry name" value="Phosphatidylinositol (PI) phosphodiesterase"/>
    <property type="match status" value="1"/>
</dbReference>
<feature type="transmembrane region" description="Helical" evidence="1">
    <location>
        <begin position="309"/>
        <end position="331"/>
    </location>
</feature>
<dbReference type="Pfam" id="PF10110">
    <property type="entry name" value="GPDPase_memb"/>
    <property type="match status" value="1"/>
</dbReference>
<feature type="transmembrane region" description="Helical" evidence="1">
    <location>
        <begin position="19"/>
        <end position="38"/>
    </location>
</feature>